<evidence type="ECO:0000313" key="2">
    <source>
        <dbReference type="Proteomes" id="UP000318126"/>
    </source>
</evidence>
<accession>A0A553JT34</accession>
<dbReference type="Proteomes" id="UP000318126">
    <property type="component" value="Unassembled WGS sequence"/>
</dbReference>
<gene>
    <name evidence="1" type="ORF">FN961_03850</name>
</gene>
<dbReference type="RefSeq" id="WP_143563230.1">
    <property type="nucleotide sequence ID" value="NZ_BMPL01000003.1"/>
</dbReference>
<protein>
    <submittedName>
        <fullName evidence="1">Uncharacterized protein</fullName>
    </submittedName>
</protein>
<organism evidence="1 2">
    <name type="scientific">Shewanella hanedai</name>
    <name type="common">Alteromonas hanedai</name>
    <dbReference type="NCBI Taxonomy" id="25"/>
    <lineage>
        <taxon>Bacteria</taxon>
        <taxon>Pseudomonadati</taxon>
        <taxon>Pseudomonadota</taxon>
        <taxon>Gammaproteobacteria</taxon>
        <taxon>Alteromonadales</taxon>
        <taxon>Shewanellaceae</taxon>
        <taxon>Shewanella</taxon>
    </lineage>
</organism>
<reference evidence="2" key="1">
    <citation type="submission" date="2019-07" db="EMBL/GenBank/DDBJ databases">
        <title>Shewanella sp. YLB-08 draft genomic sequence.</title>
        <authorList>
            <person name="Yu L."/>
        </authorList>
    </citation>
    <scope>NUCLEOTIDE SEQUENCE [LARGE SCALE GENOMIC DNA]</scope>
    <source>
        <strain evidence="2">JCM 20706</strain>
    </source>
</reference>
<sequence length="92" mass="10694">MAAFTKEQIEFIEWLDKDNSIEVCIEVCADLGKMAGYDTFNGHFQKRTLFRLKMQGFITEQAHYVMGIHWLRASLNQRGKAWLSNNRGETHA</sequence>
<proteinExistence type="predicted"/>
<keyword evidence="2" id="KW-1185">Reference proteome</keyword>
<dbReference type="AlphaFoldDB" id="A0A553JT34"/>
<dbReference type="EMBL" id="VKGK01000003">
    <property type="protein sequence ID" value="TRY15618.1"/>
    <property type="molecule type" value="Genomic_DNA"/>
</dbReference>
<name>A0A553JT34_SHEHA</name>
<dbReference type="OrthoDB" id="6265715at2"/>
<evidence type="ECO:0000313" key="1">
    <source>
        <dbReference type="EMBL" id="TRY15618.1"/>
    </source>
</evidence>
<comment type="caution">
    <text evidence="1">The sequence shown here is derived from an EMBL/GenBank/DDBJ whole genome shotgun (WGS) entry which is preliminary data.</text>
</comment>